<dbReference type="Proteomes" id="UP000473014">
    <property type="component" value="Unassembled WGS sequence"/>
</dbReference>
<evidence type="ECO:0000256" key="4">
    <source>
        <dbReference type="ARBA" id="ARBA00022723"/>
    </source>
</evidence>
<keyword evidence="2" id="KW-0597">Phosphoprotein</keyword>
<feature type="domain" description="PPM-type phosphatase" evidence="17">
    <location>
        <begin position="274"/>
        <end position="523"/>
    </location>
</feature>
<evidence type="ECO:0000256" key="3">
    <source>
        <dbReference type="ARBA" id="ARBA00022679"/>
    </source>
</evidence>
<dbReference type="Gene3D" id="3.60.40.10">
    <property type="entry name" value="PPM-type phosphatase domain"/>
    <property type="match status" value="1"/>
</dbReference>
<dbReference type="OrthoDB" id="118142at2"/>
<keyword evidence="6" id="KW-0418">Kinase</keyword>
<dbReference type="SMART" id="SM00331">
    <property type="entry name" value="PP2C_SIG"/>
    <property type="match status" value="1"/>
</dbReference>
<comment type="function">
    <text evidence="13">Primarily acts as an independent SigF regulator that is sensitive to the osmosensory signal, mediating the cross talk of PknD with the SigF regulon. Possesses both phosphatase and kinase activities. The kinase domain functions as a classic anti-sigma factor-like kinase to phosphorylate the anti-anti-sigma factor domain at the canonical regulatory site, and the phosphatase domain antagonizes this activity.</text>
</comment>
<gene>
    <name evidence="18" type="ORF">F0L17_12495</name>
</gene>
<dbReference type="EMBL" id="WIXO01000001">
    <property type="protein sequence ID" value="MTE19921.1"/>
    <property type="molecule type" value="Genomic_DNA"/>
</dbReference>
<dbReference type="PANTHER" id="PTHR43156:SF2">
    <property type="entry name" value="STAGE II SPORULATION PROTEIN E"/>
    <property type="match status" value="1"/>
</dbReference>
<comment type="caution">
    <text evidence="18">The sequence shown here is derived from an EMBL/GenBank/DDBJ whole genome shotgun (WGS) entry which is preliminary data.</text>
</comment>
<keyword evidence="11" id="KW-0464">Manganese</keyword>
<keyword evidence="4" id="KW-0479">Metal-binding</keyword>
<evidence type="ECO:0000256" key="11">
    <source>
        <dbReference type="ARBA" id="ARBA00023211"/>
    </source>
</evidence>
<feature type="compositionally biased region" description="Low complexity" evidence="16">
    <location>
        <begin position="56"/>
        <end position="73"/>
    </location>
</feature>
<keyword evidence="7" id="KW-0378">Hydrolase</keyword>
<organism evidence="18 19">
    <name type="scientific">Streptomyces taklimakanensis</name>
    <dbReference type="NCBI Taxonomy" id="2569853"/>
    <lineage>
        <taxon>Bacteria</taxon>
        <taxon>Bacillati</taxon>
        <taxon>Actinomycetota</taxon>
        <taxon>Actinomycetes</taxon>
        <taxon>Kitasatosporales</taxon>
        <taxon>Streptomycetaceae</taxon>
        <taxon>Streptomyces</taxon>
    </lineage>
</organism>
<dbReference type="InterPro" id="IPR029016">
    <property type="entry name" value="GAF-like_dom_sf"/>
</dbReference>
<dbReference type="SUPFAM" id="SSF55781">
    <property type="entry name" value="GAF domain-like"/>
    <property type="match status" value="1"/>
</dbReference>
<evidence type="ECO:0000256" key="10">
    <source>
        <dbReference type="ARBA" id="ARBA00022912"/>
    </source>
</evidence>
<keyword evidence="19" id="KW-1185">Reference proteome</keyword>
<evidence type="ECO:0000256" key="15">
    <source>
        <dbReference type="ARBA" id="ARBA00081350"/>
    </source>
</evidence>
<dbReference type="PANTHER" id="PTHR43156">
    <property type="entry name" value="STAGE II SPORULATION PROTEIN E-RELATED"/>
    <property type="match status" value="1"/>
</dbReference>
<dbReference type="InterPro" id="IPR052016">
    <property type="entry name" value="Bact_Sigma-Reg"/>
</dbReference>
<reference evidence="18 19" key="1">
    <citation type="submission" date="2019-11" db="EMBL/GenBank/DDBJ databases">
        <authorList>
            <person name="Yuan L."/>
        </authorList>
    </citation>
    <scope>NUCLEOTIDE SEQUENCE [LARGE SCALE GENOMIC DNA]</scope>
    <source>
        <strain evidence="18 19">TRM43335</strain>
    </source>
</reference>
<evidence type="ECO:0000256" key="5">
    <source>
        <dbReference type="ARBA" id="ARBA00022741"/>
    </source>
</evidence>
<dbReference type="GO" id="GO:0046872">
    <property type="term" value="F:metal ion binding"/>
    <property type="evidence" value="ECO:0007669"/>
    <property type="project" value="UniProtKB-KW"/>
</dbReference>
<dbReference type="SUPFAM" id="SSF81606">
    <property type="entry name" value="PP2C-like"/>
    <property type="match status" value="1"/>
</dbReference>
<keyword evidence="8" id="KW-0067">ATP-binding</keyword>
<evidence type="ECO:0000256" key="9">
    <source>
        <dbReference type="ARBA" id="ARBA00022842"/>
    </source>
</evidence>
<keyword evidence="5" id="KW-0547">Nucleotide-binding</keyword>
<evidence type="ECO:0000256" key="2">
    <source>
        <dbReference type="ARBA" id="ARBA00022553"/>
    </source>
</evidence>
<evidence type="ECO:0000259" key="17">
    <source>
        <dbReference type="SMART" id="SM00331"/>
    </source>
</evidence>
<evidence type="ECO:0000313" key="18">
    <source>
        <dbReference type="EMBL" id="MTE19921.1"/>
    </source>
</evidence>
<dbReference type="Pfam" id="PF13581">
    <property type="entry name" value="HATPase_c_2"/>
    <property type="match status" value="1"/>
</dbReference>
<accession>A0A6G2BCB5</accession>
<evidence type="ECO:0000313" key="19">
    <source>
        <dbReference type="Proteomes" id="UP000473014"/>
    </source>
</evidence>
<evidence type="ECO:0000256" key="8">
    <source>
        <dbReference type="ARBA" id="ARBA00022840"/>
    </source>
</evidence>
<dbReference type="Gene3D" id="3.30.450.40">
    <property type="match status" value="1"/>
</dbReference>
<dbReference type="CDD" id="cd16936">
    <property type="entry name" value="HATPase_RsbW-like"/>
    <property type="match status" value="1"/>
</dbReference>
<evidence type="ECO:0000256" key="1">
    <source>
        <dbReference type="ARBA" id="ARBA00013081"/>
    </source>
</evidence>
<dbReference type="InterPro" id="IPR036890">
    <property type="entry name" value="HATPase_C_sf"/>
</dbReference>
<dbReference type="AlphaFoldDB" id="A0A6G2BCB5"/>
<protein>
    <recommendedName>
        <fullName evidence="1">protein-serine/threonine phosphatase</fullName>
        <ecNumber evidence="1">3.1.3.16</ecNumber>
    </recommendedName>
    <alternativeName>
        <fullName evidence="15">Protein-serine/threonine phosphatase</fullName>
    </alternativeName>
    <alternativeName>
        <fullName evidence="14">Serine/threonine-protein kinase</fullName>
    </alternativeName>
</protein>
<evidence type="ECO:0000256" key="14">
    <source>
        <dbReference type="ARBA" id="ARBA00075117"/>
    </source>
</evidence>
<dbReference type="Gene3D" id="3.30.565.10">
    <property type="entry name" value="Histidine kinase-like ATPase, C-terminal domain"/>
    <property type="match status" value="1"/>
</dbReference>
<dbReference type="FunFam" id="3.60.40.10:FF:000005">
    <property type="entry name" value="Serine/threonine protein phosphatase"/>
    <property type="match status" value="1"/>
</dbReference>
<name>A0A6G2BCB5_9ACTN</name>
<feature type="region of interest" description="Disordered" evidence="16">
    <location>
        <begin position="52"/>
        <end position="85"/>
    </location>
</feature>
<keyword evidence="3" id="KW-0808">Transferase</keyword>
<dbReference type="GO" id="GO:0016301">
    <property type="term" value="F:kinase activity"/>
    <property type="evidence" value="ECO:0007669"/>
    <property type="project" value="UniProtKB-KW"/>
</dbReference>
<sequence>MALVGQGPVDPTGTDPTPTNFVLHGLIVETSRPAASGRAPQEVPAGALLEEHEPADPAGPAGSAPEPSGGTPAVRSPTWQAPVTDEWRRSREAFLTDLGRSLAESHTTRDVLRVAAELSLPDLSPAAMVVYGVRGDRLAPIGVYGPRELDRRPFAEMTLDSDYPGSTVVHTGRAVYLSSPDEYRRRFPAAWSLVRHYEHRSWAYLPLIVGGRTIGSWLIAFREPTTFSPDHRYLLVTVARMLAQALSRVYVQESRRELSDSLQRVMRPARRTRVPGMTIAGRYLPAGSGLQVGGDWYDVIRLPSGRTALVIGDVQGHDVRAAGIMAQLRIALRAYAAEGHRPDAVLSRANRFLAGLDSDELPESDTGGSDAPPLDDHRFATCLYVETDPATGTLDIARAGHPDPVVRLADGTVLTLATPAGPPLGVESESDYPITRTVLNRGETLLMCTDGLVETSGLSYDTGWARLRKALAEHPCTSLEDLADGLIDTMNGPPTRHVTGTGAGDEPHTGGREDDIALLLLSRGTEGPSPRRPTVRRLVLSVAQTEPARIATARHQLRELLYDWASDDQAEGAVLLLSEVLTNVLVHTEGDASLVAELSGERGSRRLRVEVADPSDELPHRREPGELASRGRGLLLLEMLADSWGVAPRGVGKSIWFELRESAGSGRTTGPERPAGGD</sequence>
<keyword evidence="9" id="KW-0460">Magnesium</keyword>
<dbReference type="GO" id="GO:0005524">
    <property type="term" value="F:ATP binding"/>
    <property type="evidence" value="ECO:0007669"/>
    <property type="project" value="UniProtKB-KW"/>
</dbReference>
<dbReference type="Pfam" id="PF13185">
    <property type="entry name" value="GAF_2"/>
    <property type="match status" value="1"/>
</dbReference>
<evidence type="ECO:0000256" key="16">
    <source>
        <dbReference type="SAM" id="MobiDB-lite"/>
    </source>
</evidence>
<dbReference type="GO" id="GO:0004722">
    <property type="term" value="F:protein serine/threonine phosphatase activity"/>
    <property type="evidence" value="ECO:0007669"/>
    <property type="project" value="UniProtKB-EC"/>
</dbReference>
<comment type="catalytic activity">
    <reaction evidence="12">
        <text>O-phospho-L-seryl-[protein] + H2O = L-seryl-[protein] + phosphate</text>
        <dbReference type="Rhea" id="RHEA:20629"/>
        <dbReference type="Rhea" id="RHEA-COMP:9863"/>
        <dbReference type="Rhea" id="RHEA-COMP:11604"/>
        <dbReference type="ChEBI" id="CHEBI:15377"/>
        <dbReference type="ChEBI" id="CHEBI:29999"/>
        <dbReference type="ChEBI" id="CHEBI:43474"/>
        <dbReference type="ChEBI" id="CHEBI:83421"/>
        <dbReference type="EC" id="3.1.3.16"/>
    </reaction>
</comment>
<keyword evidence="10" id="KW-0904">Protein phosphatase</keyword>
<dbReference type="InterPro" id="IPR036457">
    <property type="entry name" value="PPM-type-like_dom_sf"/>
</dbReference>
<evidence type="ECO:0000256" key="6">
    <source>
        <dbReference type="ARBA" id="ARBA00022777"/>
    </source>
</evidence>
<feature type="region of interest" description="Disordered" evidence="16">
    <location>
        <begin position="1"/>
        <end position="20"/>
    </location>
</feature>
<evidence type="ECO:0000256" key="13">
    <source>
        <dbReference type="ARBA" id="ARBA00056274"/>
    </source>
</evidence>
<dbReference type="Pfam" id="PF07228">
    <property type="entry name" value="SpoIIE"/>
    <property type="match status" value="1"/>
</dbReference>
<evidence type="ECO:0000256" key="7">
    <source>
        <dbReference type="ARBA" id="ARBA00022801"/>
    </source>
</evidence>
<proteinExistence type="predicted"/>
<feature type="compositionally biased region" description="Low complexity" evidence="16">
    <location>
        <begin position="7"/>
        <end position="19"/>
    </location>
</feature>
<evidence type="ECO:0000256" key="12">
    <source>
        <dbReference type="ARBA" id="ARBA00047761"/>
    </source>
</evidence>
<dbReference type="EC" id="3.1.3.16" evidence="1"/>
<dbReference type="InterPro" id="IPR003018">
    <property type="entry name" value="GAF"/>
</dbReference>
<dbReference type="InterPro" id="IPR003594">
    <property type="entry name" value="HATPase_dom"/>
</dbReference>
<dbReference type="InterPro" id="IPR001932">
    <property type="entry name" value="PPM-type_phosphatase-like_dom"/>
</dbReference>